<comment type="caution">
    <text evidence="1">The sequence shown here is derived from an EMBL/GenBank/DDBJ whole genome shotgun (WGS) entry which is preliminary data.</text>
</comment>
<organism evidence="1 2">
    <name type="scientific">Ruminiclostridium hungatei</name>
    <name type="common">Clostridium hungatei</name>
    <dbReference type="NCBI Taxonomy" id="48256"/>
    <lineage>
        <taxon>Bacteria</taxon>
        <taxon>Bacillati</taxon>
        <taxon>Bacillota</taxon>
        <taxon>Clostridia</taxon>
        <taxon>Eubacteriales</taxon>
        <taxon>Oscillospiraceae</taxon>
        <taxon>Ruminiclostridium</taxon>
    </lineage>
</organism>
<evidence type="ECO:0000313" key="1">
    <source>
        <dbReference type="EMBL" id="OPX42732.1"/>
    </source>
</evidence>
<evidence type="ECO:0000313" key="2">
    <source>
        <dbReference type="Proteomes" id="UP000191554"/>
    </source>
</evidence>
<keyword evidence="2" id="KW-1185">Reference proteome</keyword>
<protein>
    <submittedName>
        <fullName evidence="1">Uncharacterized protein</fullName>
    </submittedName>
</protein>
<sequence length="64" mass="7000">MIDGGEFLCKAKDTEGVALSGKKGLYQDGSLERPMLAPKGQYGEFDAVNLSGKRTEYKFITILI</sequence>
<accession>A0A1V4SFP7</accession>
<proteinExistence type="predicted"/>
<gene>
    <name evidence="1" type="ORF">CLHUN_33840</name>
</gene>
<dbReference type="Proteomes" id="UP000191554">
    <property type="component" value="Unassembled WGS sequence"/>
</dbReference>
<reference evidence="1 2" key="1">
    <citation type="submission" date="2017-03" db="EMBL/GenBank/DDBJ databases">
        <title>Genome sequence of Clostridium hungatei DSM 14427.</title>
        <authorList>
            <person name="Poehlein A."/>
            <person name="Daniel R."/>
        </authorList>
    </citation>
    <scope>NUCLEOTIDE SEQUENCE [LARGE SCALE GENOMIC DNA]</scope>
    <source>
        <strain evidence="1 2">DSM 14427</strain>
    </source>
</reference>
<dbReference type="STRING" id="48256.CLHUN_33840"/>
<dbReference type="AlphaFoldDB" id="A0A1V4SFP7"/>
<dbReference type="EMBL" id="MZGX01000025">
    <property type="protein sequence ID" value="OPX42732.1"/>
    <property type="molecule type" value="Genomic_DNA"/>
</dbReference>
<name>A0A1V4SFP7_RUMHU</name>